<organism evidence="3 4">
    <name type="scientific">Prunus armeniaca</name>
    <name type="common">Apricot</name>
    <name type="synonym">Armeniaca vulgaris</name>
    <dbReference type="NCBI Taxonomy" id="36596"/>
    <lineage>
        <taxon>Eukaryota</taxon>
        <taxon>Viridiplantae</taxon>
        <taxon>Streptophyta</taxon>
        <taxon>Embryophyta</taxon>
        <taxon>Tracheophyta</taxon>
        <taxon>Spermatophyta</taxon>
        <taxon>Magnoliopsida</taxon>
        <taxon>eudicotyledons</taxon>
        <taxon>Gunneridae</taxon>
        <taxon>Pentapetalae</taxon>
        <taxon>rosids</taxon>
        <taxon>fabids</taxon>
        <taxon>Rosales</taxon>
        <taxon>Rosaceae</taxon>
        <taxon>Amygdaloideae</taxon>
        <taxon>Amygdaleae</taxon>
        <taxon>Prunus</taxon>
    </lineage>
</organism>
<comment type="similarity">
    <text evidence="1 2">Belongs to the glycosyl hydrolase 1 family.</text>
</comment>
<dbReference type="EMBL" id="CAEKDK010000005">
    <property type="protein sequence ID" value="CAB4280592.1"/>
    <property type="molecule type" value="Genomic_DNA"/>
</dbReference>
<evidence type="ECO:0000256" key="2">
    <source>
        <dbReference type="RuleBase" id="RU003690"/>
    </source>
</evidence>
<dbReference type="PANTHER" id="PTHR10353">
    <property type="entry name" value="GLYCOSYL HYDROLASE"/>
    <property type="match status" value="1"/>
</dbReference>
<protein>
    <submittedName>
        <fullName evidence="3">Uncharacterized protein</fullName>
    </submittedName>
</protein>
<dbReference type="GO" id="GO:0005975">
    <property type="term" value="P:carbohydrate metabolic process"/>
    <property type="evidence" value="ECO:0007669"/>
    <property type="project" value="InterPro"/>
</dbReference>
<sequence>MHSSGNSATEPYIVSHNLLLAHAIVVELYRKKFQEKQGGQSGISLVGQYVEPYSESAEDRVSATATILKLILEQHQIN</sequence>
<evidence type="ECO:0000256" key="1">
    <source>
        <dbReference type="ARBA" id="ARBA00010838"/>
    </source>
</evidence>
<dbReference type="Gene3D" id="3.20.20.80">
    <property type="entry name" value="Glycosidases"/>
    <property type="match status" value="1"/>
</dbReference>
<dbReference type="GO" id="GO:0008422">
    <property type="term" value="F:beta-glucosidase activity"/>
    <property type="evidence" value="ECO:0007669"/>
    <property type="project" value="TreeGrafter"/>
</dbReference>
<dbReference type="SUPFAM" id="SSF51445">
    <property type="entry name" value="(Trans)glycosidases"/>
    <property type="match status" value="1"/>
</dbReference>
<dbReference type="AlphaFoldDB" id="A0A6J5UX72"/>
<evidence type="ECO:0000313" key="3">
    <source>
        <dbReference type="EMBL" id="CAB4280592.1"/>
    </source>
</evidence>
<dbReference type="Proteomes" id="UP000507222">
    <property type="component" value="Unassembled WGS sequence"/>
</dbReference>
<dbReference type="InterPro" id="IPR001360">
    <property type="entry name" value="Glyco_hydro_1"/>
</dbReference>
<name>A0A6J5UX72_PRUAR</name>
<evidence type="ECO:0000313" key="4">
    <source>
        <dbReference type="Proteomes" id="UP000507222"/>
    </source>
</evidence>
<dbReference type="PANTHER" id="PTHR10353:SF154">
    <property type="entry name" value="BETA-GLUCOSIDASE 9-RELATED"/>
    <property type="match status" value="1"/>
</dbReference>
<dbReference type="Pfam" id="PF00232">
    <property type="entry name" value="Glyco_hydro_1"/>
    <property type="match status" value="1"/>
</dbReference>
<accession>A0A6J5UX72</accession>
<proteinExistence type="inferred from homology"/>
<dbReference type="InterPro" id="IPR017853">
    <property type="entry name" value="GH"/>
</dbReference>
<gene>
    <name evidence="3" type="ORF">CURHAP_LOCUS33456</name>
</gene>
<reference evidence="3 4" key="1">
    <citation type="submission" date="2020-05" db="EMBL/GenBank/DDBJ databases">
        <authorList>
            <person name="Campoy J."/>
            <person name="Schneeberger K."/>
            <person name="Spophaly S."/>
        </authorList>
    </citation>
    <scope>NUCLEOTIDE SEQUENCE [LARGE SCALE GENOMIC DNA]</scope>
    <source>
        <strain evidence="3">PruArmRojPasFocal</strain>
    </source>
</reference>